<accession>A0ABD5Y2D0</accession>
<dbReference type="Proteomes" id="UP001596432">
    <property type="component" value="Unassembled WGS sequence"/>
</dbReference>
<proteinExistence type="predicted"/>
<reference evidence="1 2" key="1">
    <citation type="journal article" date="2019" name="Int. J. Syst. Evol. Microbiol.">
        <title>The Global Catalogue of Microorganisms (GCM) 10K type strain sequencing project: providing services to taxonomists for standard genome sequencing and annotation.</title>
        <authorList>
            <consortium name="The Broad Institute Genomics Platform"/>
            <consortium name="The Broad Institute Genome Sequencing Center for Infectious Disease"/>
            <person name="Wu L."/>
            <person name="Ma J."/>
        </authorList>
    </citation>
    <scope>NUCLEOTIDE SEQUENCE [LARGE SCALE GENOMIC DNA]</scope>
    <source>
        <strain evidence="1 2">XZYJT29</strain>
    </source>
</reference>
<keyword evidence="2" id="KW-1185">Reference proteome</keyword>
<comment type="caution">
    <text evidence="1">The sequence shown here is derived from an EMBL/GenBank/DDBJ whole genome shotgun (WGS) entry which is preliminary data.</text>
</comment>
<dbReference type="AlphaFoldDB" id="A0ABD5Y2D0"/>
<gene>
    <name evidence="1" type="ORF">ACFQMA_07190</name>
</gene>
<organism evidence="1 2">
    <name type="scientific">Halosimplex aquaticum</name>
    <dbReference type="NCBI Taxonomy" id="3026162"/>
    <lineage>
        <taxon>Archaea</taxon>
        <taxon>Methanobacteriati</taxon>
        <taxon>Methanobacteriota</taxon>
        <taxon>Stenosarchaea group</taxon>
        <taxon>Halobacteria</taxon>
        <taxon>Halobacteriales</taxon>
        <taxon>Haloarculaceae</taxon>
        <taxon>Halosimplex</taxon>
    </lineage>
</organism>
<dbReference type="GeneID" id="78819880"/>
<evidence type="ECO:0000313" key="2">
    <source>
        <dbReference type="Proteomes" id="UP001596432"/>
    </source>
</evidence>
<dbReference type="RefSeq" id="WP_274325206.1">
    <property type="nucleotide sequence ID" value="NZ_CP118158.1"/>
</dbReference>
<evidence type="ECO:0000313" key="1">
    <source>
        <dbReference type="EMBL" id="MFC7139622.1"/>
    </source>
</evidence>
<sequence length="141" mass="16164">MEIDDGIARVEFLDAVPKHRWPESETDDATIDFDAGEGRIVVLGRVKNGDLRHDLVCDSLALQTDQRGTLEVTIRIDEDDQDSDLVMGNTETFHYRLLVEFDDALPGEYVVRHLDENGDQQFEIKEILMVDPTDYQGRNRE</sequence>
<protein>
    <submittedName>
        <fullName evidence="1">Uncharacterized protein</fullName>
    </submittedName>
</protein>
<name>A0ABD5Y2D0_9EURY</name>
<dbReference type="EMBL" id="JBHTAS010000001">
    <property type="protein sequence ID" value="MFC7139622.1"/>
    <property type="molecule type" value="Genomic_DNA"/>
</dbReference>